<gene>
    <name evidence="2" type="ORF">E0F26_09165</name>
</gene>
<proteinExistence type="inferred from homology"/>
<dbReference type="InterPro" id="IPR017462">
    <property type="entry name" value="Sulphur_relay_TusC/DsrF"/>
</dbReference>
<evidence type="ECO:0000313" key="2">
    <source>
        <dbReference type="EMBL" id="UZP74895.1"/>
    </source>
</evidence>
<dbReference type="EMBL" id="CP036501">
    <property type="protein sequence ID" value="UZP74895.1"/>
    <property type="molecule type" value="Genomic_DNA"/>
</dbReference>
<name>A0ABY6Q7A3_9GAMM</name>
<sequence length="127" mass="13591">MACTVTGWSVLGEASSWLFVVTCAPYQHGLDSDPAIDTIMAAGAFGQEVAVLFMDDGLQYLHTDLAPAEGQSDLRKLLKSLPLYDVERVHVLAQSTPETAALSLPADFISKPDVLALIASVDHVVTY</sequence>
<dbReference type="Pfam" id="PF02635">
    <property type="entry name" value="DsrE"/>
    <property type="match status" value="1"/>
</dbReference>
<organism evidence="2 3">
    <name type="scientific">Candidatus Paraluminiphilus aquimaris</name>
    <dbReference type="NCBI Taxonomy" id="2518994"/>
    <lineage>
        <taxon>Bacteria</taxon>
        <taxon>Pseudomonadati</taxon>
        <taxon>Pseudomonadota</taxon>
        <taxon>Gammaproteobacteria</taxon>
        <taxon>Cellvibrionales</taxon>
        <taxon>Halieaceae</taxon>
        <taxon>Candidatus Paraluminiphilus</taxon>
    </lineage>
</organism>
<accession>A0ABY6Q7A3</accession>
<protein>
    <recommendedName>
        <fullName evidence="4">Sulfurtransferase complex subunit TusC</fullName>
    </recommendedName>
</protein>
<reference evidence="2 3" key="1">
    <citation type="submission" date="2019-02" db="EMBL/GenBank/DDBJ databases">
        <title>Halieaceae_genomes.</title>
        <authorList>
            <person name="Li S.-H."/>
        </authorList>
    </citation>
    <scope>NUCLEOTIDE SEQUENCE [LARGE SCALE GENOMIC DNA]</scope>
    <source>
        <strain evidence="2 3">JH123</strain>
    </source>
</reference>
<dbReference type="Gene3D" id="3.40.1260.10">
    <property type="entry name" value="DsrEFH-like"/>
    <property type="match status" value="1"/>
</dbReference>
<keyword evidence="3" id="KW-1185">Reference proteome</keyword>
<dbReference type="PANTHER" id="PTHR38780">
    <property type="entry name" value="PROTEIN TUSC"/>
    <property type="match status" value="1"/>
</dbReference>
<dbReference type="InterPro" id="IPR027396">
    <property type="entry name" value="DsrEFH-like"/>
</dbReference>
<evidence type="ECO:0008006" key="4">
    <source>
        <dbReference type="Google" id="ProtNLM"/>
    </source>
</evidence>
<dbReference type="PANTHER" id="PTHR38780:SF1">
    <property type="entry name" value="PROTEIN TUSC"/>
    <property type="match status" value="1"/>
</dbReference>
<evidence type="ECO:0000256" key="1">
    <source>
        <dbReference type="ARBA" id="ARBA00005996"/>
    </source>
</evidence>
<dbReference type="SUPFAM" id="SSF75169">
    <property type="entry name" value="DsrEFH-like"/>
    <property type="match status" value="1"/>
</dbReference>
<dbReference type="InterPro" id="IPR003787">
    <property type="entry name" value="Sulphur_relay_DsrE/F-like"/>
</dbReference>
<comment type="similarity">
    <text evidence="1">Belongs to the DsrF/TusC family.</text>
</comment>
<evidence type="ECO:0000313" key="3">
    <source>
        <dbReference type="Proteomes" id="UP001317963"/>
    </source>
</evidence>
<dbReference type="Proteomes" id="UP001317963">
    <property type="component" value="Chromosome"/>
</dbReference>